<dbReference type="Gene3D" id="2.60.120.10">
    <property type="entry name" value="Jelly Rolls"/>
    <property type="match status" value="1"/>
</dbReference>
<feature type="compositionally biased region" description="Polar residues" evidence="8">
    <location>
        <begin position="296"/>
        <end position="307"/>
    </location>
</feature>
<keyword evidence="4" id="KW-0539">Nucleus</keyword>
<dbReference type="EMBL" id="SNSC02000011">
    <property type="protein sequence ID" value="TID20263.1"/>
    <property type="molecule type" value="Genomic_DNA"/>
</dbReference>
<evidence type="ECO:0000256" key="8">
    <source>
        <dbReference type="SAM" id="MobiDB-lite"/>
    </source>
</evidence>
<dbReference type="GO" id="GO:0051382">
    <property type="term" value="P:kinetochore assembly"/>
    <property type="evidence" value="ECO:0007669"/>
    <property type="project" value="InterPro"/>
</dbReference>
<dbReference type="GO" id="GO:0019237">
    <property type="term" value="F:centromeric DNA binding"/>
    <property type="evidence" value="ECO:0007669"/>
    <property type="project" value="InterPro"/>
</dbReference>
<dbReference type="AlphaFoldDB" id="A0A4Z1P259"/>
<dbReference type="Proteomes" id="UP000298493">
    <property type="component" value="Unassembled WGS sequence"/>
</dbReference>
<dbReference type="Pfam" id="PF15624">
    <property type="entry name" value="Mif2_N"/>
    <property type="match status" value="1"/>
</dbReference>
<dbReference type="SMART" id="SM00384">
    <property type="entry name" value="AT_hook"/>
    <property type="match status" value="4"/>
</dbReference>
<feature type="compositionally biased region" description="Polar residues" evidence="8">
    <location>
        <begin position="339"/>
        <end position="351"/>
    </location>
</feature>
<evidence type="ECO:0000256" key="2">
    <source>
        <dbReference type="ARBA" id="ARBA00010291"/>
    </source>
</evidence>
<dbReference type="GO" id="GO:0051455">
    <property type="term" value="P:spindle attachment to meiosis I kinetochore"/>
    <property type="evidence" value="ECO:0007669"/>
    <property type="project" value="TreeGrafter"/>
</dbReference>
<evidence type="ECO:0000313" key="12">
    <source>
        <dbReference type="Proteomes" id="UP000298493"/>
    </source>
</evidence>
<protein>
    <recommendedName>
        <fullName evidence="6">CENP-C homolog</fullName>
    </recommendedName>
</protein>
<feature type="domain" description="Mif2/CENP-C cupin" evidence="9">
    <location>
        <begin position="661"/>
        <end position="745"/>
    </location>
</feature>
<feature type="compositionally biased region" description="Low complexity" evidence="8">
    <location>
        <begin position="67"/>
        <end position="77"/>
    </location>
</feature>
<comment type="subcellular location">
    <subcellularLocation>
        <location evidence="1">Nucleus</location>
    </subcellularLocation>
</comment>
<evidence type="ECO:0000259" key="10">
    <source>
        <dbReference type="Pfam" id="PF15624"/>
    </source>
</evidence>
<dbReference type="InterPro" id="IPR028929">
    <property type="entry name" value="Mif2_N"/>
</dbReference>
<comment type="similarity">
    <text evidence="2">Belongs to the CENP-C/MIF2 family.</text>
</comment>
<evidence type="ECO:0000256" key="7">
    <source>
        <dbReference type="SAM" id="Coils"/>
    </source>
</evidence>
<sequence length="755" mass="82746">MAPANSPGRKKRERDNQFFEVGVQGRKTGITLPVGQKDEHGIEDLDGIFSSPEKGSPRRQNGNTTLSSSSMDLAQSSVPEPTEVISTRRILKSSKTTFPLPMSRSPYKTNIGSSPRRQSSVAPMSQARHSLDRDDRASSNPAVNRRLDFSADDTSVAQSPLRQPARRGNGRARKDLYRLTASPTSPVVRSQQQVIAEEEEEDITAPEETMEPTVDNGEVTEMPVNGNYEDEEPMFDDSMQLLNEELDEPEQLPLSSPSVLKKSRYHAAEPETTLDQAEGGEETSIHSDSRKKGRTRNSLANSDSVSAPSIVGKKAPAKKAPLQQMAAGPGRGRKGKNNLLVSTSVQPVEDSSASPELPEEVEESEDEAPVAVKKRGRPAKHDESIAEAAPPPKKRGRAPKASVETRAESPPEPPKTKKRGRPARTPDQSILEAAEPAADDSIAESAQKKKRGRPARTDEEPSRPGKKAKTSAQKPAARGSNMGPPALKKTTARSAPETPSKRLVRASSVASTAFPGGRSHTLLREATPFEEAGTRQTRSGRSIIDPLQYWLGEKIEYERDGAKKILKKAEQVDLPKIERTRTVSAASRKKRKAAANMDVIEEEEEEEEALEDWEEREETIRIFVQQWDPVNATTTDGEEEQAIAYGVNSLPIEMVGGGAKFAFTKTHSSHFFGTGIMEIPPGGYKMKKNSRKMTMAFFMHTGKVDVMVAEDEFTISKGGIFHVPRGNTYSIHNPREHTARIFFAQGCQVAPDVVE</sequence>
<comment type="function">
    <text evidence="5">Component of the kinetochore, a multiprotein complex that assembles on centromeric DNA and attaches chromosomes to spindle microtubules, mediating chromosome segregation and sister chromatid segregation during meiosis and mitosis. Component of the inner kinetochore constitutive centromere-associated network (CCAN), which serves as a structural platform for outer kinetochore assembly.</text>
</comment>
<dbReference type="InterPro" id="IPR017956">
    <property type="entry name" value="AT_hook_DNA-bd_motif"/>
</dbReference>
<dbReference type="InterPro" id="IPR011051">
    <property type="entry name" value="RmlC_Cupin_sf"/>
</dbReference>
<feature type="compositionally biased region" description="Polar residues" evidence="8">
    <location>
        <begin position="181"/>
        <end position="194"/>
    </location>
</feature>
<evidence type="ECO:0000256" key="3">
    <source>
        <dbReference type="ARBA" id="ARBA00023125"/>
    </source>
</evidence>
<name>A0A4Z1P259_9PEZI</name>
<evidence type="ECO:0000259" key="9">
    <source>
        <dbReference type="Pfam" id="PF11699"/>
    </source>
</evidence>
<evidence type="ECO:0000256" key="4">
    <source>
        <dbReference type="ARBA" id="ARBA00023242"/>
    </source>
</evidence>
<dbReference type="GO" id="GO:0005634">
    <property type="term" value="C:nucleus"/>
    <property type="evidence" value="ECO:0007669"/>
    <property type="project" value="UniProtKB-SubCell"/>
</dbReference>
<proteinExistence type="inferred from homology"/>
<dbReference type="PRINTS" id="PR00929">
    <property type="entry name" value="ATHOOK"/>
</dbReference>
<evidence type="ECO:0000313" key="11">
    <source>
        <dbReference type="EMBL" id="TID20263.1"/>
    </source>
</evidence>
<feature type="compositionally biased region" description="Polar residues" evidence="8">
    <location>
        <begin position="106"/>
        <end position="123"/>
    </location>
</feature>
<dbReference type="InterPro" id="IPR028386">
    <property type="entry name" value="CENP-C/Mif2/cnp3"/>
</dbReference>
<reference evidence="11 12" key="1">
    <citation type="submission" date="2019-04" db="EMBL/GenBank/DDBJ databases">
        <title>High contiguity whole genome sequence and gene annotation resource for two Venturia nashicola isolates.</title>
        <authorList>
            <person name="Prokchorchik M."/>
            <person name="Won K."/>
            <person name="Lee Y."/>
            <person name="Choi E.D."/>
            <person name="Segonzac C."/>
            <person name="Sohn K.H."/>
        </authorList>
    </citation>
    <scope>NUCLEOTIDE SEQUENCE [LARGE SCALE GENOMIC DNA]</scope>
    <source>
        <strain evidence="11 12">PRI2</strain>
    </source>
</reference>
<dbReference type="InterPro" id="IPR025974">
    <property type="entry name" value="Mif2/CENP-C_cupin"/>
</dbReference>
<feature type="region of interest" description="Disordered" evidence="8">
    <location>
        <begin position="1"/>
        <end position="540"/>
    </location>
</feature>
<evidence type="ECO:0000256" key="6">
    <source>
        <dbReference type="ARBA" id="ARBA00075033"/>
    </source>
</evidence>
<comment type="caution">
    <text evidence="11">The sequence shown here is derived from an EMBL/GenBank/DDBJ whole genome shotgun (WGS) entry which is preliminary data.</text>
</comment>
<gene>
    <name evidence="11" type="ORF">E6O75_ATG07723</name>
</gene>
<dbReference type="CDD" id="cd06993">
    <property type="entry name" value="cupin_CENP-C_C"/>
    <property type="match status" value="1"/>
</dbReference>
<evidence type="ECO:0000256" key="1">
    <source>
        <dbReference type="ARBA" id="ARBA00004123"/>
    </source>
</evidence>
<dbReference type="GO" id="GO:0000776">
    <property type="term" value="C:kinetochore"/>
    <property type="evidence" value="ECO:0007669"/>
    <property type="project" value="InterPro"/>
</dbReference>
<dbReference type="InterPro" id="IPR014710">
    <property type="entry name" value="RmlC-like_jellyroll"/>
</dbReference>
<feature type="coiled-coil region" evidence="7">
    <location>
        <begin position="583"/>
        <end position="616"/>
    </location>
</feature>
<keyword evidence="7" id="KW-0175">Coiled coil</keyword>
<feature type="domain" description="Mif2 N-terminal" evidence="10">
    <location>
        <begin position="18"/>
        <end position="149"/>
    </location>
</feature>
<accession>A0A4Z1P259</accession>
<feature type="compositionally biased region" description="Acidic residues" evidence="8">
    <location>
        <begin position="196"/>
        <end position="210"/>
    </location>
</feature>
<keyword evidence="3" id="KW-0238">DNA-binding</keyword>
<feature type="compositionally biased region" description="Polar residues" evidence="8">
    <location>
        <begin position="152"/>
        <end position="161"/>
    </location>
</feature>
<dbReference type="PANTHER" id="PTHR16684">
    <property type="entry name" value="CENTROMERE PROTEIN C"/>
    <property type="match status" value="1"/>
</dbReference>
<keyword evidence="12" id="KW-1185">Reference proteome</keyword>
<evidence type="ECO:0000256" key="5">
    <source>
        <dbReference type="ARBA" id="ARBA00057947"/>
    </source>
</evidence>
<dbReference type="STRING" id="86259.A0A4Z1P259"/>
<dbReference type="SUPFAM" id="SSF51182">
    <property type="entry name" value="RmlC-like cupins"/>
    <property type="match status" value="1"/>
</dbReference>
<dbReference type="GO" id="GO:0051315">
    <property type="term" value="P:attachment of mitotic spindle microtubules to kinetochore"/>
    <property type="evidence" value="ECO:0007669"/>
    <property type="project" value="TreeGrafter"/>
</dbReference>
<dbReference type="PANTHER" id="PTHR16684:SF11">
    <property type="entry name" value="CENTROMERE PROTEIN C"/>
    <property type="match status" value="1"/>
</dbReference>
<feature type="compositionally biased region" description="Acidic residues" evidence="8">
    <location>
        <begin position="357"/>
        <end position="368"/>
    </location>
</feature>
<organism evidence="11 12">
    <name type="scientific">Venturia nashicola</name>
    <dbReference type="NCBI Taxonomy" id="86259"/>
    <lineage>
        <taxon>Eukaryota</taxon>
        <taxon>Fungi</taxon>
        <taxon>Dikarya</taxon>
        <taxon>Ascomycota</taxon>
        <taxon>Pezizomycotina</taxon>
        <taxon>Dothideomycetes</taxon>
        <taxon>Pleosporomycetidae</taxon>
        <taxon>Venturiales</taxon>
        <taxon>Venturiaceae</taxon>
        <taxon>Venturia</taxon>
    </lineage>
</organism>
<dbReference type="FunFam" id="2.60.120.10:FF:000033">
    <property type="entry name" value="Centromere protein C 1"/>
    <property type="match status" value="1"/>
</dbReference>
<dbReference type="Pfam" id="PF11699">
    <property type="entry name" value="CENP-C_C"/>
    <property type="match status" value="1"/>
</dbReference>